<keyword evidence="7" id="KW-0808">Transferase</keyword>
<sequence length="610" mass="69137">MHVKQEFQHFMFTIKKIATPILLLLSVLASTDTFASVDVNRHSDGDSTINDMSVWFDPSNELTVQQADTAWHNGEFSPLSSKGSTGLRQGAVWARFTLHNTERTPLTLHLEYVDHQVIGIQAFAQGNNAGMFEQIADLSLRKPFSTRQYPHHRFVFETQIPAGQSRVYYIKYISDGMGFTFPALRVWEPNHLRATQTIETSAIAFLLGGFFLMSIFAFVGGIATGERFFYIYSFYSLSKITAWATILGFTHQFILTTGFHWSYMSMTGAITIFFGLLFARNFLQTKEHTPRLDWVLLLMMANAIFLFVCAIFKLTTLTVVSITIALLLYPVMSVIGIRRWIQGSKEAAVFALAWSFLVIGLVVQALRDIGLVEHNFFNYYWPPFASYTEMVVIMAAMGVKVRGLRRQKDRAEQRYTEHLERSKAELEELVMERTRDLEQAKHKAEQEARTDALTGTRNRRSFFAESERLLQRCKTSDITFSLLMFDIDHFKSINDNFGHVMGDEALRAFATAIGSKLRDSDVFGRIGGEEFSLLLCGSKEEAMQTADRLRQEIADLHIDTPKGPLTLTTSVGVAHLTNETLLDELVNLADKALYSAKQSGRNKVVECDQN</sequence>
<feature type="transmembrane region" description="Helical" evidence="4">
    <location>
        <begin position="379"/>
        <end position="399"/>
    </location>
</feature>
<dbReference type="GO" id="GO:0052621">
    <property type="term" value="F:diguanylate cyclase activity"/>
    <property type="evidence" value="ECO:0007669"/>
    <property type="project" value="UniProtKB-EC"/>
</dbReference>
<keyword evidence="5" id="KW-0732">Signal</keyword>
<dbReference type="EMBL" id="JAJEWP010000001">
    <property type="protein sequence ID" value="MCC2615787.1"/>
    <property type="molecule type" value="Genomic_DNA"/>
</dbReference>
<dbReference type="PROSITE" id="PS50887">
    <property type="entry name" value="GGDEF"/>
    <property type="match status" value="1"/>
</dbReference>
<evidence type="ECO:0000259" key="6">
    <source>
        <dbReference type="PROSITE" id="PS50887"/>
    </source>
</evidence>
<dbReference type="SUPFAM" id="SSF55073">
    <property type="entry name" value="Nucleotide cyclase"/>
    <property type="match status" value="1"/>
</dbReference>
<evidence type="ECO:0000313" key="8">
    <source>
        <dbReference type="Proteomes" id="UP001520878"/>
    </source>
</evidence>
<dbReference type="Gene3D" id="2.60.40.2380">
    <property type="match status" value="1"/>
</dbReference>
<dbReference type="CDD" id="cd22265">
    <property type="entry name" value="UDM1_RNF168"/>
    <property type="match status" value="1"/>
</dbReference>
<comment type="catalytic activity">
    <reaction evidence="2">
        <text>2 GTP = 3',3'-c-di-GMP + 2 diphosphate</text>
        <dbReference type="Rhea" id="RHEA:24898"/>
        <dbReference type="ChEBI" id="CHEBI:33019"/>
        <dbReference type="ChEBI" id="CHEBI:37565"/>
        <dbReference type="ChEBI" id="CHEBI:58805"/>
        <dbReference type="EC" id="2.7.7.65"/>
    </reaction>
</comment>
<dbReference type="RefSeq" id="WP_229158030.1">
    <property type="nucleotide sequence ID" value="NZ_JAJEWP010000001.1"/>
</dbReference>
<accession>A0ABS8G5B9</accession>
<evidence type="ECO:0000256" key="2">
    <source>
        <dbReference type="ARBA" id="ARBA00034247"/>
    </source>
</evidence>
<feature type="coiled-coil region" evidence="3">
    <location>
        <begin position="394"/>
        <end position="443"/>
    </location>
</feature>
<dbReference type="PANTHER" id="PTHR45138">
    <property type="entry name" value="REGULATORY COMPONENTS OF SENSORY TRANSDUCTION SYSTEM"/>
    <property type="match status" value="1"/>
</dbReference>
<dbReference type="Pfam" id="PF07695">
    <property type="entry name" value="7TMR-DISM_7TM"/>
    <property type="match status" value="1"/>
</dbReference>
<dbReference type="InterPro" id="IPR043128">
    <property type="entry name" value="Rev_trsase/Diguanyl_cyclase"/>
</dbReference>
<dbReference type="Pfam" id="PF07696">
    <property type="entry name" value="7TMR-DISMED2"/>
    <property type="match status" value="1"/>
</dbReference>
<dbReference type="CDD" id="cd01949">
    <property type="entry name" value="GGDEF"/>
    <property type="match status" value="1"/>
</dbReference>
<feature type="transmembrane region" description="Helical" evidence="4">
    <location>
        <begin position="202"/>
        <end position="222"/>
    </location>
</feature>
<keyword evidence="4" id="KW-0812">Transmembrane</keyword>
<dbReference type="InterPro" id="IPR011622">
    <property type="entry name" value="7TMR_DISM_rcpt_extracell_dom2"/>
</dbReference>
<dbReference type="Pfam" id="PF00990">
    <property type="entry name" value="GGDEF"/>
    <property type="match status" value="1"/>
</dbReference>
<keyword evidence="3" id="KW-0175">Coiled coil</keyword>
<dbReference type="SMART" id="SM00267">
    <property type="entry name" value="GGDEF"/>
    <property type="match status" value="1"/>
</dbReference>
<reference evidence="7 8" key="1">
    <citation type="submission" date="2021-10" db="EMBL/GenBank/DDBJ databases">
        <title>Draft genome of Aestuariibacter halophilus JC2043.</title>
        <authorList>
            <person name="Emsley S.A."/>
            <person name="Pfannmuller K.M."/>
            <person name="Ushijima B."/>
            <person name="Saw J.H."/>
            <person name="Videau P."/>
        </authorList>
    </citation>
    <scope>NUCLEOTIDE SEQUENCE [LARGE SCALE GENOMIC DNA]</scope>
    <source>
        <strain evidence="7 8">JC2043</strain>
    </source>
</reference>
<organism evidence="7 8">
    <name type="scientific">Fluctibacter halophilus</name>
    <dbReference type="NCBI Taxonomy" id="226011"/>
    <lineage>
        <taxon>Bacteria</taxon>
        <taxon>Pseudomonadati</taxon>
        <taxon>Pseudomonadota</taxon>
        <taxon>Gammaproteobacteria</taxon>
        <taxon>Alteromonadales</taxon>
        <taxon>Alteromonadaceae</taxon>
        <taxon>Fluctibacter</taxon>
    </lineage>
</organism>
<feature type="signal peptide" evidence="5">
    <location>
        <begin position="1"/>
        <end position="35"/>
    </location>
</feature>
<dbReference type="InterPro" id="IPR029787">
    <property type="entry name" value="Nucleotide_cyclase"/>
</dbReference>
<evidence type="ECO:0000256" key="3">
    <source>
        <dbReference type="SAM" id="Coils"/>
    </source>
</evidence>
<dbReference type="NCBIfam" id="TIGR00254">
    <property type="entry name" value="GGDEF"/>
    <property type="match status" value="1"/>
</dbReference>
<dbReference type="InterPro" id="IPR000160">
    <property type="entry name" value="GGDEF_dom"/>
</dbReference>
<name>A0ABS8G5B9_9ALTE</name>
<feature type="transmembrane region" description="Helical" evidence="4">
    <location>
        <begin position="349"/>
        <end position="367"/>
    </location>
</feature>
<feature type="chain" id="PRO_5047409721" description="diguanylate cyclase" evidence="5">
    <location>
        <begin position="36"/>
        <end position="610"/>
    </location>
</feature>
<feature type="transmembrane region" description="Helical" evidence="4">
    <location>
        <begin position="261"/>
        <end position="283"/>
    </location>
</feature>
<gene>
    <name evidence="7" type="ORF">LJ739_06005</name>
</gene>
<feature type="transmembrane region" description="Helical" evidence="4">
    <location>
        <begin position="319"/>
        <end position="337"/>
    </location>
</feature>
<keyword evidence="8" id="KW-1185">Reference proteome</keyword>
<evidence type="ECO:0000256" key="1">
    <source>
        <dbReference type="ARBA" id="ARBA00012528"/>
    </source>
</evidence>
<keyword evidence="4" id="KW-0472">Membrane</keyword>
<feature type="transmembrane region" description="Helical" evidence="4">
    <location>
        <begin position="295"/>
        <end position="313"/>
    </location>
</feature>
<feature type="domain" description="GGDEF" evidence="6">
    <location>
        <begin position="478"/>
        <end position="609"/>
    </location>
</feature>
<proteinExistence type="predicted"/>
<protein>
    <recommendedName>
        <fullName evidence="1">diguanylate cyclase</fullName>
        <ecNumber evidence="1">2.7.7.65</ecNumber>
    </recommendedName>
</protein>
<dbReference type="EC" id="2.7.7.65" evidence="1"/>
<dbReference type="Proteomes" id="UP001520878">
    <property type="component" value="Unassembled WGS sequence"/>
</dbReference>
<keyword evidence="4" id="KW-1133">Transmembrane helix</keyword>
<evidence type="ECO:0000313" key="7">
    <source>
        <dbReference type="EMBL" id="MCC2615787.1"/>
    </source>
</evidence>
<dbReference type="InterPro" id="IPR050469">
    <property type="entry name" value="Diguanylate_Cyclase"/>
</dbReference>
<evidence type="ECO:0000256" key="4">
    <source>
        <dbReference type="SAM" id="Phobius"/>
    </source>
</evidence>
<dbReference type="PANTHER" id="PTHR45138:SF9">
    <property type="entry name" value="DIGUANYLATE CYCLASE DGCM-RELATED"/>
    <property type="match status" value="1"/>
</dbReference>
<keyword evidence="7" id="KW-0548">Nucleotidyltransferase</keyword>
<feature type="transmembrane region" description="Helical" evidence="4">
    <location>
        <begin position="229"/>
        <end position="249"/>
    </location>
</feature>
<comment type="caution">
    <text evidence="7">The sequence shown here is derived from an EMBL/GenBank/DDBJ whole genome shotgun (WGS) entry which is preliminary data.</text>
</comment>
<dbReference type="Gene3D" id="3.30.70.270">
    <property type="match status" value="1"/>
</dbReference>
<dbReference type="InterPro" id="IPR011623">
    <property type="entry name" value="7TMR_DISM_rcpt_extracell_dom1"/>
</dbReference>
<evidence type="ECO:0000256" key="5">
    <source>
        <dbReference type="SAM" id="SignalP"/>
    </source>
</evidence>